<dbReference type="Proteomes" id="UP000289437">
    <property type="component" value="Unassembled WGS sequence"/>
</dbReference>
<protein>
    <submittedName>
        <fullName evidence="2">Putative DNA-binding protein</fullName>
    </submittedName>
</protein>
<dbReference type="EMBL" id="RDSM01000007">
    <property type="protein sequence ID" value="RXH53903.1"/>
    <property type="molecule type" value="Genomic_DNA"/>
</dbReference>
<dbReference type="AlphaFoldDB" id="A0A4Q0SSL1"/>
<dbReference type="GO" id="GO:0003677">
    <property type="term" value="F:DNA binding"/>
    <property type="evidence" value="ECO:0007669"/>
    <property type="project" value="UniProtKB-KW"/>
</dbReference>
<keyword evidence="3" id="KW-1185">Reference proteome</keyword>
<keyword evidence="2" id="KW-0238">DNA-binding</keyword>
<dbReference type="Pfam" id="PF17765">
    <property type="entry name" value="MLTR_LBD"/>
    <property type="match status" value="1"/>
</dbReference>
<dbReference type="PANTHER" id="PTHR35010:SF2">
    <property type="entry name" value="BLL4672 PROTEIN"/>
    <property type="match status" value="1"/>
</dbReference>
<accession>A0A4Q0SSL1</accession>
<proteinExistence type="predicted"/>
<dbReference type="Gene3D" id="3.30.450.180">
    <property type="match status" value="1"/>
</dbReference>
<name>A0A4Q0SSL1_9BACT</name>
<dbReference type="PANTHER" id="PTHR35010">
    <property type="entry name" value="BLL4672 PROTEIN-RELATED"/>
    <property type="match status" value="1"/>
</dbReference>
<reference evidence="3" key="2">
    <citation type="submission" date="2019-02" db="EMBL/GenBank/DDBJ databases">
        <title>Granulicella sibirica sp. nov., a psychrotolerant acidobacterium isolated from an organic soil layer in forested tundra, West Siberia.</title>
        <authorList>
            <person name="Oshkin I.Y."/>
            <person name="Kulichevskaya I.S."/>
            <person name="Rijpstra W.I.C."/>
            <person name="Sinninghe Damste J.S."/>
            <person name="Rakitin A.L."/>
            <person name="Ravin N.V."/>
            <person name="Dedysh S.N."/>
        </authorList>
    </citation>
    <scope>NUCLEOTIDE SEQUENCE [LARGE SCALE GENOMIC DNA]</scope>
    <source>
        <strain evidence="3">AF10</strain>
    </source>
</reference>
<sequence>MLDRLARALVLEETEREHLYLLAHGRPPEVKSPVRTNGVSPRMQRVLDALESSPALIKDAAWNVVAWNEAAAAVLIDYGTLSPVERNVLRLVFCHPRLRAQLPDWEQIASFVVATFRAELARTGTSQQTQALIEALSRESPEFAAMWRNHEVRKHGEGIKRVQPEVGESIALEYSSFAIDAQVGLSMVVYMPATHADAERVKALVTRRRALA</sequence>
<feature type="domain" description="MmyB-like transcription regulator ligand binding" evidence="1">
    <location>
        <begin position="39"/>
        <end position="203"/>
    </location>
</feature>
<gene>
    <name evidence="2" type="ORF">GRAN_5241</name>
</gene>
<evidence type="ECO:0000313" key="3">
    <source>
        <dbReference type="Proteomes" id="UP000289437"/>
    </source>
</evidence>
<dbReference type="InterPro" id="IPR041413">
    <property type="entry name" value="MLTR_LBD"/>
</dbReference>
<organism evidence="2 3">
    <name type="scientific">Granulicella sibirica</name>
    <dbReference type="NCBI Taxonomy" id="2479048"/>
    <lineage>
        <taxon>Bacteria</taxon>
        <taxon>Pseudomonadati</taxon>
        <taxon>Acidobacteriota</taxon>
        <taxon>Terriglobia</taxon>
        <taxon>Terriglobales</taxon>
        <taxon>Acidobacteriaceae</taxon>
        <taxon>Granulicella</taxon>
    </lineage>
</organism>
<comment type="caution">
    <text evidence="2">The sequence shown here is derived from an EMBL/GenBank/DDBJ whole genome shotgun (WGS) entry which is preliminary data.</text>
</comment>
<evidence type="ECO:0000259" key="1">
    <source>
        <dbReference type="Pfam" id="PF17765"/>
    </source>
</evidence>
<evidence type="ECO:0000313" key="2">
    <source>
        <dbReference type="EMBL" id="RXH53903.1"/>
    </source>
</evidence>
<reference evidence="2 3" key="1">
    <citation type="submission" date="2018-11" db="EMBL/GenBank/DDBJ databases">
        <authorList>
            <person name="Mardanov A.V."/>
            <person name="Ravin N.V."/>
            <person name="Dedysh S.N."/>
        </authorList>
    </citation>
    <scope>NUCLEOTIDE SEQUENCE [LARGE SCALE GENOMIC DNA]</scope>
    <source>
        <strain evidence="2 3">AF10</strain>
    </source>
</reference>